<dbReference type="Pfam" id="PF13302">
    <property type="entry name" value="Acetyltransf_3"/>
    <property type="match status" value="1"/>
</dbReference>
<dbReference type="Proteomes" id="UP001385951">
    <property type="component" value="Unassembled WGS sequence"/>
</dbReference>
<evidence type="ECO:0000313" key="3">
    <source>
        <dbReference type="Proteomes" id="UP001385951"/>
    </source>
</evidence>
<evidence type="ECO:0000259" key="1">
    <source>
        <dbReference type="PROSITE" id="PS51186"/>
    </source>
</evidence>
<dbReference type="InterPro" id="IPR051908">
    <property type="entry name" value="Ribosomal_N-acetyltransferase"/>
</dbReference>
<protein>
    <recommendedName>
        <fullName evidence="1">N-acetyltransferase domain-containing protein</fullName>
    </recommendedName>
</protein>
<sequence>MSFVNLYTPPAAPGPLPENDLYGPEPYDTNFVFPIHPESLETERVRLTPFVPKVHFEAAWEVLSKHEELFRFYPLVLPNRETFLTYMERGVRQNPTNTMFAIIDKTRPDDTHPEFEGSLAGIVGLYDTSAEQLYTEIAFVMIFPAFQRSHVASNAVGILLKYCLEVPTASPPGLGLRRVQWHCHHNNAGSKRLAGRMGFYCEGTLRWHWVLPEALRKDALPEVRKDDPAGGRPGRHTVSLSVCWDDWENGVREKVAQQIDRKA</sequence>
<dbReference type="EMBL" id="JASBNA010000021">
    <property type="protein sequence ID" value="KAK7685141.1"/>
    <property type="molecule type" value="Genomic_DNA"/>
</dbReference>
<dbReference type="SUPFAM" id="SSF55729">
    <property type="entry name" value="Acyl-CoA N-acyltransferases (Nat)"/>
    <property type="match status" value="1"/>
</dbReference>
<dbReference type="AlphaFoldDB" id="A0AAW0G646"/>
<dbReference type="PANTHER" id="PTHR43441">
    <property type="entry name" value="RIBOSOMAL-PROTEIN-SERINE ACETYLTRANSFERASE"/>
    <property type="match status" value="1"/>
</dbReference>
<feature type="domain" description="N-acetyltransferase" evidence="1">
    <location>
        <begin position="54"/>
        <end position="218"/>
    </location>
</feature>
<keyword evidence="3" id="KW-1185">Reference proteome</keyword>
<organism evidence="2 3">
    <name type="scientific">Cerrena zonata</name>
    <dbReference type="NCBI Taxonomy" id="2478898"/>
    <lineage>
        <taxon>Eukaryota</taxon>
        <taxon>Fungi</taxon>
        <taxon>Dikarya</taxon>
        <taxon>Basidiomycota</taxon>
        <taxon>Agaricomycotina</taxon>
        <taxon>Agaricomycetes</taxon>
        <taxon>Polyporales</taxon>
        <taxon>Cerrenaceae</taxon>
        <taxon>Cerrena</taxon>
    </lineage>
</organism>
<dbReference type="PANTHER" id="PTHR43441:SF5">
    <property type="entry name" value="FAMILY ACETYLTRANSFERASE, PUTATIVE-RELATED"/>
    <property type="match status" value="1"/>
</dbReference>
<gene>
    <name evidence="2" type="ORF">QCA50_011504</name>
</gene>
<accession>A0AAW0G646</accession>
<dbReference type="InterPro" id="IPR000182">
    <property type="entry name" value="GNAT_dom"/>
</dbReference>
<dbReference type="GO" id="GO:1990189">
    <property type="term" value="F:protein N-terminal-serine acetyltransferase activity"/>
    <property type="evidence" value="ECO:0007669"/>
    <property type="project" value="TreeGrafter"/>
</dbReference>
<evidence type="ECO:0000313" key="2">
    <source>
        <dbReference type="EMBL" id="KAK7685141.1"/>
    </source>
</evidence>
<reference evidence="2 3" key="1">
    <citation type="submission" date="2022-09" db="EMBL/GenBank/DDBJ databases">
        <authorList>
            <person name="Palmer J.M."/>
        </authorList>
    </citation>
    <scope>NUCLEOTIDE SEQUENCE [LARGE SCALE GENOMIC DNA]</scope>
    <source>
        <strain evidence="2 3">DSM 7382</strain>
    </source>
</reference>
<dbReference type="GO" id="GO:0008999">
    <property type="term" value="F:protein-N-terminal-alanine acetyltransferase activity"/>
    <property type="evidence" value="ECO:0007669"/>
    <property type="project" value="TreeGrafter"/>
</dbReference>
<proteinExistence type="predicted"/>
<dbReference type="PROSITE" id="PS51186">
    <property type="entry name" value="GNAT"/>
    <property type="match status" value="1"/>
</dbReference>
<dbReference type="Gene3D" id="3.40.630.30">
    <property type="match status" value="1"/>
</dbReference>
<name>A0AAW0G646_9APHY</name>
<comment type="caution">
    <text evidence="2">The sequence shown here is derived from an EMBL/GenBank/DDBJ whole genome shotgun (WGS) entry which is preliminary data.</text>
</comment>
<dbReference type="InterPro" id="IPR016181">
    <property type="entry name" value="Acyl_CoA_acyltransferase"/>
</dbReference>